<feature type="compositionally biased region" description="Polar residues" evidence="1">
    <location>
        <begin position="172"/>
        <end position="195"/>
    </location>
</feature>
<reference evidence="2" key="1">
    <citation type="journal article" date="2020" name="Nat. Commun.">
        <title>Large-scale genome sequencing of mycorrhizal fungi provides insights into the early evolution of symbiotic traits.</title>
        <authorList>
            <person name="Miyauchi S."/>
            <person name="Kiss E."/>
            <person name="Kuo A."/>
            <person name="Drula E."/>
            <person name="Kohler A."/>
            <person name="Sanchez-Garcia M."/>
            <person name="Morin E."/>
            <person name="Andreopoulos B."/>
            <person name="Barry K.W."/>
            <person name="Bonito G."/>
            <person name="Buee M."/>
            <person name="Carver A."/>
            <person name="Chen C."/>
            <person name="Cichocki N."/>
            <person name="Clum A."/>
            <person name="Culley D."/>
            <person name="Crous P.W."/>
            <person name="Fauchery L."/>
            <person name="Girlanda M."/>
            <person name="Hayes R.D."/>
            <person name="Keri Z."/>
            <person name="LaButti K."/>
            <person name="Lipzen A."/>
            <person name="Lombard V."/>
            <person name="Magnuson J."/>
            <person name="Maillard F."/>
            <person name="Murat C."/>
            <person name="Nolan M."/>
            <person name="Ohm R.A."/>
            <person name="Pangilinan J."/>
            <person name="Pereira M.F."/>
            <person name="Perotto S."/>
            <person name="Peter M."/>
            <person name="Pfister S."/>
            <person name="Riley R."/>
            <person name="Sitrit Y."/>
            <person name="Stielow J.B."/>
            <person name="Szollosi G."/>
            <person name="Zifcakova L."/>
            <person name="Stursova M."/>
            <person name="Spatafora J.W."/>
            <person name="Tedersoo L."/>
            <person name="Vaario L.M."/>
            <person name="Yamada A."/>
            <person name="Yan M."/>
            <person name="Wang P."/>
            <person name="Xu J."/>
            <person name="Bruns T."/>
            <person name="Baldrian P."/>
            <person name="Vilgalys R."/>
            <person name="Dunand C."/>
            <person name="Henrissat B."/>
            <person name="Grigoriev I.V."/>
            <person name="Hibbett D."/>
            <person name="Nagy L.G."/>
            <person name="Martin F.M."/>
        </authorList>
    </citation>
    <scope>NUCLEOTIDE SEQUENCE</scope>
    <source>
        <strain evidence="2">UH-Tt-Lm1</strain>
    </source>
</reference>
<dbReference type="Proteomes" id="UP000736335">
    <property type="component" value="Unassembled WGS sequence"/>
</dbReference>
<dbReference type="OrthoDB" id="3164380at2759"/>
<keyword evidence="3" id="KW-1185">Reference proteome</keyword>
<reference evidence="2" key="2">
    <citation type="submission" date="2020-11" db="EMBL/GenBank/DDBJ databases">
        <authorList>
            <consortium name="DOE Joint Genome Institute"/>
            <person name="Kuo A."/>
            <person name="Miyauchi S."/>
            <person name="Kiss E."/>
            <person name="Drula E."/>
            <person name="Kohler A."/>
            <person name="Sanchez-Garcia M."/>
            <person name="Andreopoulos B."/>
            <person name="Barry K.W."/>
            <person name="Bonito G."/>
            <person name="Buee M."/>
            <person name="Carver A."/>
            <person name="Chen C."/>
            <person name="Cichocki N."/>
            <person name="Clum A."/>
            <person name="Culley D."/>
            <person name="Crous P.W."/>
            <person name="Fauchery L."/>
            <person name="Girlanda M."/>
            <person name="Hayes R."/>
            <person name="Keri Z."/>
            <person name="Labutti K."/>
            <person name="Lipzen A."/>
            <person name="Lombard V."/>
            <person name="Magnuson J."/>
            <person name="Maillard F."/>
            <person name="Morin E."/>
            <person name="Murat C."/>
            <person name="Nolan M."/>
            <person name="Ohm R."/>
            <person name="Pangilinan J."/>
            <person name="Pereira M."/>
            <person name="Perotto S."/>
            <person name="Peter M."/>
            <person name="Riley R."/>
            <person name="Sitrit Y."/>
            <person name="Stielow B."/>
            <person name="Szollosi G."/>
            <person name="Zifcakova L."/>
            <person name="Stursova M."/>
            <person name="Spatafora J.W."/>
            <person name="Tedersoo L."/>
            <person name="Vaario L.-M."/>
            <person name="Yamada A."/>
            <person name="Yan M."/>
            <person name="Wang P."/>
            <person name="Xu J."/>
            <person name="Bruns T."/>
            <person name="Baldrian P."/>
            <person name="Vilgalys R."/>
            <person name="Henrissat B."/>
            <person name="Grigoriev I.V."/>
            <person name="Hibbett D."/>
            <person name="Nagy L.G."/>
            <person name="Martin F.M."/>
        </authorList>
    </citation>
    <scope>NUCLEOTIDE SEQUENCE</scope>
    <source>
        <strain evidence="2">UH-Tt-Lm1</strain>
    </source>
</reference>
<feature type="region of interest" description="Disordered" evidence="1">
    <location>
        <begin position="171"/>
        <end position="258"/>
    </location>
</feature>
<evidence type="ECO:0000313" key="3">
    <source>
        <dbReference type="Proteomes" id="UP000736335"/>
    </source>
</evidence>
<comment type="caution">
    <text evidence="2">The sequence shown here is derived from an EMBL/GenBank/DDBJ whole genome shotgun (WGS) entry which is preliminary data.</text>
</comment>
<dbReference type="AlphaFoldDB" id="A0A9P6HQT4"/>
<gene>
    <name evidence="2" type="ORF">BJ322DRAFT_1103068</name>
</gene>
<name>A0A9P6HQT4_9AGAM</name>
<protein>
    <submittedName>
        <fullName evidence="2">Uncharacterized protein</fullName>
    </submittedName>
</protein>
<dbReference type="EMBL" id="WIUZ02000001">
    <property type="protein sequence ID" value="KAF9792578.1"/>
    <property type="molecule type" value="Genomic_DNA"/>
</dbReference>
<evidence type="ECO:0000256" key="1">
    <source>
        <dbReference type="SAM" id="MobiDB-lite"/>
    </source>
</evidence>
<proteinExistence type="predicted"/>
<accession>A0A9P6HQT4</accession>
<sequence>MDLYFSALDELIQIIYQGSAKFVLMSRVDYTSWIVHLGLSGPEGRWWRGKWTEENVKAITGPKPTEDMLEAFGGRLANTIVSADVMVGNWSPEKGTKINVTLGTAAKKPMVMHLTELSPSDAAAFATKEFLSIALEAQTRKCRLNAPTFGLPPLEPSYPVKVSVLNKDNDGNRATANYSVDPVSSSASIESSGTCHESLKAKQDNSVGIPVKRLRGPPSPDSKPVSTQPVMNVQPYSNIRLPQGKGVPQPKTRVAGIPKKRTRTVKAMEFGSDDE</sequence>
<organism evidence="2 3">
    <name type="scientific">Thelephora terrestris</name>
    <dbReference type="NCBI Taxonomy" id="56493"/>
    <lineage>
        <taxon>Eukaryota</taxon>
        <taxon>Fungi</taxon>
        <taxon>Dikarya</taxon>
        <taxon>Basidiomycota</taxon>
        <taxon>Agaricomycotina</taxon>
        <taxon>Agaricomycetes</taxon>
        <taxon>Thelephorales</taxon>
        <taxon>Thelephoraceae</taxon>
        <taxon>Thelephora</taxon>
    </lineage>
</organism>
<evidence type="ECO:0000313" key="2">
    <source>
        <dbReference type="EMBL" id="KAF9792578.1"/>
    </source>
</evidence>
<feature type="compositionally biased region" description="Polar residues" evidence="1">
    <location>
        <begin position="224"/>
        <end position="237"/>
    </location>
</feature>